<comment type="caution">
    <text evidence="1">The sequence shown here is derived from an EMBL/GenBank/DDBJ whole genome shotgun (WGS) entry which is preliminary data.</text>
</comment>
<sequence>MLTTPEYVPFLLAAQTSATQQIGVNIYGVARELYVQNLSLLALIGMVTKALHDKGIVLDAEWQTRLAAAYTPGPWPADMLAQIPPTP</sequence>
<reference evidence="1 2" key="1">
    <citation type="submission" date="2018-03" db="EMBL/GenBank/DDBJ databases">
        <title>Genomic Encyclopedia of Archaeal and Bacterial Type Strains, Phase II (KMG-II): from individual species to whole genera.</title>
        <authorList>
            <person name="Goeker M."/>
        </authorList>
    </citation>
    <scope>NUCLEOTIDE SEQUENCE [LARGE SCALE GENOMIC DNA]</scope>
    <source>
        <strain evidence="1 2">DSM 43146</strain>
    </source>
</reference>
<dbReference type="AlphaFoldDB" id="A0A2T0KJJ2"/>
<dbReference type="RefSeq" id="WP_106316850.1">
    <property type="nucleotide sequence ID" value="NZ_BOMO01000042.1"/>
</dbReference>
<name>A0A2T0KJJ2_9ACTN</name>
<dbReference type="EMBL" id="PVMZ01000003">
    <property type="protein sequence ID" value="PRX23684.1"/>
    <property type="molecule type" value="Genomic_DNA"/>
</dbReference>
<accession>A0A2T0KJJ2</accession>
<proteinExistence type="predicted"/>
<keyword evidence="2" id="KW-1185">Reference proteome</keyword>
<gene>
    <name evidence="1" type="ORF">CLV67_103433</name>
</gene>
<protein>
    <submittedName>
        <fullName evidence="1">Uncharacterized protein</fullName>
    </submittedName>
</protein>
<evidence type="ECO:0000313" key="2">
    <source>
        <dbReference type="Proteomes" id="UP000239415"/>
    </source>
</evidence>
<organism evidence="1 2">
    <name type="scientific">Actinoplanes italicus</name>
    <dbReference type="NCBI Taxonomy" id="113567"/>
    <lineage>
        <taxon>Bacteria</taxon>
        <taxon>Bacillati</taxon>
        <taxon>Actinomycetota</taxon>
        <taxon>Actinomycetes</taxon>
        <taxon>Micromonosporales</taxon>
        <taxon>Micromonosporaceae</taxon>
        <taxon>Actinoplanes</taxon>
    </lineage>
</organism>
<dbReference type="Proteomes" id="UP000239415">
    <property type="component" value="Unassembled WGS sequence"/>
</dbReference>
<evidence type="ECO:0000313" key="1">
    <source>
        <dbReference type="EMBL" id="PRX23684.1"/>
    </source>
</evidence>